<comment type="caution">
    <text evidence="2">The sequence shown here is derived from an EMBL/GenBank/DDBJ whole genome shotgun (WGS) entry which is preliminary data.</text>
</comment>
<dbReference type="SUPFAM" id="SSF53448">
    <property type="entry name" value="Nucleotide-diphospho-sugar transferases"/>
    <property type="match status" value="1"/>
</dbReference>
<evidence type="ECO:0000259" key="1">
    <source>
        <dbReference type="Pfam" id="PF00535"/>
    </source>
</evidence>
<sequence length="314" mass="35362">MLPLESESEARVAILMAVLNGEKFLDDQFRSLEAQTIPTIDIWASDDGSSDGSLALLKQWQARWKKGHFQILAGPQRGFAENFRSLMMRSDIEADFFAFCDQDDIWDEDKLEIAVAQLSQSCADQAGLYASRTRIIDASGNPVGVSPLFRKEPSFRNAIVQNIGGGNTMLVNRRAWSIIREGARRTGFVSHDWWSYLLVSGAGGQVIYDPTPRTGYRRHEKNLVGDNASIGARIDRLRRLLAGEFAVWNQRNIDSLERCEDLLDADSRKVFEEFKHIRRLIAFTALSELMRSGIRRQTLIDNAALFSAGMMGKL</sequence>
<gene>
    <name evidence="2" type="ORF">ATN84_11005</name>
</gene>
<keyword evidence="3" id="KW-1185">Reference proteome</keyword>
<accession>A0A135HTQ4</accession>
<evidence type="ECO:0000313" key="3">
    <source>
        <dbReference type="Proteomes" id="UP000070107"/>
    </source>
</evidence>
<dbReference type="InterPro" id="IPR029044">
    <property type="entry name" value="Nucleotide-diphossugar_trans"/>
</dbReference>
<dbReference type="EMBL" id="LNTU01000023">
    <property type="protein sequence ID" value="KXF76581.1"/>
    <property type="molecule type" value="Genomic_DNA"/>
</dbReference>
<dbReference type="Gene3D" id="3.90.550.10">
    <property type="entry name" value="Spore Coat Polysaccharide Biosynthesis Protein SpsA, Chain A"/>
    <property type="match status" value="1"/>
</dbReference>
<dbReference type="AlphaFoldDB" id="A0A135HTQ4"/>
<dbReference type="CDD" id="cd04196">
    <property type="entry name" value="GT_2_like_d"/>
    <property type="match status" value="1"/>
</dbReference>
<name>A0A135HTQ4_9HYPH</name>
<dbReference type="Proteomes" id="UP000070107">
    <property type="component" value="Unassembled WGS sequence"/>
</dbReference>
<dbReference type="PANTHER" id="PTHR22916:SF3">
    <property type="entry name" value="UDP-GLCNAC:BETAGAL BETA-1,3-N-ACETYLGLUCOSAMINYLTRANSFERASE-LIKE PROTEIN 1"/>
    <property type="match status" value="1"/>
</dbReference>
<dbReference type="PANTHER" id="PTHR22916">
    <property type="entry name" value="GLYCOSYLTRANSFERASE"/>
    <property type="match status" value="1"/>
</dbReference>
<feature type="domain" description="Glycosyltransferase 2-like" evidence="1">
    <location>
        <begin position="14"/>
        <end position="126"/>
    </location>
</feature>
<dbReference type="GO" id="GO:0016758">
    <property type="term" value="F:hexosyltransferase activity"/>
    <property type="evidence" value="ECO:0007669"/>
    <property type="project" value="UniProtKB-ARBA"/>
</dbReference>
<protein>
    <recommendedName>
        <fullName evidence="1">Glycosyltransferase 2-like domain-containing protein</fullName>
    </recommendedName>
</protein>
<proteinExistence type="predicted"/>
<dbReference type="Pfam" id="PF00535">
    <property type="entry name" value="Glycos_transf_2"/>
    <property type="match status" value="1"/>
</dbReference>
<reference evidence="2 3" key="1">
    <citation type="submission" date="2015-11" db="EMBL/GenBank/DDBJ databases">
        <title>Draft genome sequence of Paramesorhizobium deserti A-3-E, a strain highly resistant to diverse beta-lactam antibiotics.</title>
        <authorList>
            <person name="Lv R."/>
            <person name="Yang X."/>
            <person name="Fang N."/>
            <person name="Guo J."/>
            <person name="Luo X."/>
            <person name="Peng F."/>
            <person name="Yang R."/>
            <person name="Cui Y."/>
            <person name="Fang C."/>
            <person name="Song Y."/>
        </authorList>
    </citation>
    <scope>NUCLEOTIDE SEQUENCE [LARGE SCALE GENOMIC DNA]</scope>
    <source>
        <strain evidence="2 3">A-3-E</strain>
    </source>
</reference>
<evidence type="ECO:0000313" key="2">
    <source>
        <dbReference type="EMBL" id="KXF76581.1"/>
    </source>
</evidence>
<dbReference type="InterPro" id="IPR001173">
    <property type="entry name" value="Glyco_trans_2-like"/>
</dbReference>
<dbReference type="STRING" id="1494590.ATN84_11005"/>
<organism evidence="2 3">
    <name type="scientific">Paramesorhizobium deserti</name>
    <dbReference type="NCBI Taxonomy" id="1494590"/>
    <lineage>
        <taxon>Bacteria</taxon>
        <taxon>Pseudomonadati</taxon>
        <taxon>Pseudomonadota</taxon>
        <taxon>Alphaproteobacteria</taxon>
        <taxon>Hyphomicrobiales</taxon>
        <taxon>Phyllobacteriaceae</taxon>
        <taxon>Paramesorhizobium</taxon>
    </lineage>
</organism>